<evidence type="ECO:0000259" key="1">
    <source>
        <dbReference type="SMART" id="SM00849"/>
    </source>
</evidence>
<reference evidence="2" key="2">
    <citation type="submission" date="2021-04" db="EMBL/GenBank/DDBJ databases">
        <authorList>
            <person name="Gilroy R."/>
        </authorList>
    </citation>
    <scope>NUCLEOTIDE SEQUENCE</scope>
    <source>
        <strain evidence="2">ChiHejej3B27-3195</strain>
    </source>
</reference>
<gene>
    <name evidence="2" type="ORF">H9871_03525</name>
</gene>
<reference evidence="2" key="1">
    <citation type="journal article" date="2021" name="PeerJ">
        <title>Extensive microbial diversity within the chicken gut microbiome revealed by metagenomics and culture.</title>
        <authorList>
            <person name="Gilroy R."/>
            <person name="Ravi A."/>
            <person name="Getino M."/>
            <person name="Pursley I."/>
            <person name="Horton D.L."/>
            <person name="Alikhan N.F."/>
            <person name="Baker D."/>
            <person name="Gharbi K."/>
            <person name="Hall N."/>
            <person name="Watson M."/>
            <person name="Adriaenssens E.M."/>
            <person name="Foster-Nyarko E."/>
            <person name="Jarju S."/>
            <person name="Secka A."/>
            <person name="Antonio M."/>
            <person name="Oren A."/>
            <person name="Chaudhuri R.R."/>
            <person name="La Ragione R."/>
            <person name="Hildebrand F."/>
            <person name="Pallen M.J."/>
        </authorList>
    </citation>
    <scope>NUCLEOTIDE SEQUENCE</scope>
    <source>
        <strain evidence="2">ChiHejej3B27-3195</strain>
    </source>
</reference>
<dbReference type="PANTHER" id="PTHR23131">
    <property type="entry name" value="ENDORIBONUCLEASE LACTB2"/>
    <property type="match status" value="1"/>
</dbReference>
<protein>
    <submittedName>
        <fullName evidence="2">MBL fold metallo-hydrolase</fullName>
    </submittedName>
</protein>
<dbReference type="Pfam" id="PF00753">
    <property type="entry name" value="Lactamase_B"/>
    <property type="match status" value="1"/>
</dbReference>
<dbReference type="EMBL" id="DXGD01000127">
    <property type="protein sequence ID" value="HIW99193.1"/>
    <property type="molecule type" value="Genomic_DNA"/>
</dbReference>
<dbReference type="InterPro" id="IPR001279">
    <property type="entry name" value="Metallo-B-lactamas"/>
</dbReference>
<dbReference type="SUPFAM" id="SSF56281">
    <property type="entry name" value="Metallo-hydrolase/oxidoreductase"/>
    <property type="match status" value="1"/>
</dbReference>
<dbReference type="AlphaFoldDB" id="A0A9D1S063"/>
<name>A0A9D1S063_9MICC</name>
<evidence type="ECO:0000313" key="2">
    <source>
        <dbReference type="EMBL" id="HIW99193.1"/>
    </source>
</evidence>
<dbReference type="Gene3D" id="3.60.15.10">
    <property type="entry name" value="Ribonuclease Z/Hydroxyacylglutathione hydrolase-like"/>
    <property type="match status" value="1"/>
</dbReference>
<organism evidence="2 3">
    <name type="scientific">Candidatus Nesterenkonia stercoripullorum</name>
    <dbReference type="NCBI Taxonomy" id="2838701"/>
    <lineage>
        <taxon>Bacteria</taxon>
        <taxon>Bacillati</taxon>
        <taxon>Actinomycetota</taxon>
        <taxon>Actinomycetes</taxon>
        <taxon>Micrococcales</taxon>
        <taxon>Micrococcaceae</taxon>
        <taxon>Nesterenkonia</taxon>
    </lineage>
</organism>
<dbReference type="Proteomes" id="UP000824151">
    <property type="component" value="Unassembled WGS sequence"/>
</dbReference>
<sequence length="244" mass="26000">MTLEGTNTYILGSAQAAAVFVVDPGPSGHPEHLDAVIAATGSAEVRAILVTHRHRDHTGAAQELGERTGAPVRAFDPAHTIEGAHAAADPLHDGEELVLPGQRVIVRHTPGHTSDSVCLWLPDSAAMLTGDTILGRGTTMLDYPDGTLTDYLRTLEHLAGYSGTRMLPAHGPEHADLSGCAQEYLTHRLERLDQVRSIMETEGHDVGAARLGRLIYGEQSPLPEGVTTKIAQAQLAHLSHLGQH</sequence>
<feature type="domain" description="Metallo-beta-lactamase" evidence="1">
    <location>
        <begin position="5"/>
        <end position="170"/>
    </location>
</feature>
<dbReference type="CDD" id="cd16278">
    <property type="entry name" value="metallo-hydrolase-like_MBL-fold"/>
    <property type="match status" value="1"/>
</dbReference>
<accession>A0A9D1S063</accession>
<dbReference type="SMART" id="SM00849">
    <property type="entry name" value="Lactamase_B"/>
    <property type="match status" value="1"/>
</dbReference>
<evidence type="ECO:0000313" key="3">
    <source>
        <dbReference type="Proteomes" id="UP000824151"/>
    </source>
</evidence>
<dbReference type="PANTHER" id="PTHR23131:SF0">
    <property type="entry name" value="ENDORIBONUCLEASE LACTB2"/>
    <property type="match status" value="1"/>
</dbReference>
<dbReference type="InterPro" id="IPR036866">
    <property type="entry name" value="RibonucZ/Hydroxyglut_hydro"/>
</dbReference>
<dbReference type="InterPro" id="IPR050662">
    <property type="entry name" value="Sec-metab_biosynth-thioest"/>
</dbReference>
<comment type="caution">
    <text evidence="2">The sequence shown here is derived from an EMBL/GenBank/DDBJ whole genome shotgun (WGS) entry which is preliminary data.</text>
</comment>
<proteinExistence type="predicted"/>